<proteinExistence type="predicted"/>
<dbReference type="InterPro" id="IPR052704">
    <property type="entry name" value="ECF_Sigma-70_Domain"/>
</dbReference>
<evidence type="ECO:0000313" key="2">
    <source>
        <dbReference type="EMBL" id="MEX3739685.1"/>
    </source>
</evidence>
<reference evidence="1" key="1">
    <citation type="submission" date="2020-07" db="EMBL/GenBank/DDBJ databases">
        <authorList>
            <person name="Pettersson B.M.F."/>
            <person name="Behra P.R.K."/>
            <person name="Ramesh M."/>
            <person name="Das S."/>
            <person name="Dasgupta S."/>
            <person name="Kirsebom L.A."/>
        </authorList>
    </citation>
    <scope>NUCLEOTIDE SEQUENCE</scope>
    <source>
        <strain evidence="1">DSM 44242</strain>
    </source>
</reference>
<dbReference type="PANTHER" id="PTHR30173">
    <property type="entry name" value="SIGMA 19 FACTOR"/>
    <property type="match status" value="1"/>
</dbReference>
<sequence length="99" mass="10583">MAVSDGGGQVSAARRPVVGRRRVAQFMAGLARGSMAGFDIAFATYNSMPAVLFHQAGTLDSVLLIEVTDGLISALYAMRNPDKLRDAAALRTLTRQQED</sequence>
<evidence type="ECO:0000313" key="1">
    <source>
        <dbReference type="EMBL" id="MCV7390072.1"/>
    </source>
</evidence>
<accession>A0AAW5T5S1</accession>
<dbReference type="SUPFAM" id="SSF54427">
    <property type="entry name" value="NTF2-like"/>
    <property type="match status" value="1"/>
</dbReference>
<organism evidence="1 3">
    <name type="scientific">Mycolicibacterium porcinum</name>
    <dbReference type="NCBI Taxonomy" id="39693"/>
    <lineage>
        <taxon>Bacteria</taxon>
        <taxon>Bacillati</taxon>
        <taxon>Actinomycetota</taxon>
        <taxon>Actinomycetes</taxon>
        <taxon>Mycobacteriales</taxon>
        <taxon>Mycobacteriaceae</taxon>
        <taxon>Mycolicibacterium</taxon>
    </lineage>
</organism>
<dbReference type="PANTHER" id="PTHR30173:SF36">
    <property type="entry name" value="ECF RNA POLYMERASE SIGMA FACTOR SIGJ"/>
    <property type="match status" value="1"/>
</dbReference>
<name>A0AAW5T5S1_9MYCO</name>
<reference evidence="2 4" key="3">
    <citation type="submission" date="2024-04" db="EMBL/GenBank/DDBJ databases">
        <title>Genomic Markers of Mycobacteria.</title>
        <authorList>
            <person name="Soliman M.S."/>
            <person name="Elkholy A."/>
            <person name="Soliman N.S."/>
            <person name="Abbas A."/>
            <person name="Khayrat S."/>
            <person name="Shawky S."/>
        </authorList>
    </citation>
    <scope>NUCLEOTIDE SEQUENCE [LARGE SCALE GENOMIC DNA]</scope>
    <source>
        <strain evidence="2 4">Egy-CU-AM5</strain>
    </source>
</reference>
<dbReference type="RefSeq" id="WP_133058126.1">
    <property type="nucleotide sequence ID" value="NZ_JACKVC010000017.1"/>
</dbReference>
<protein>
    <submittedName>
        <fullName evidence="1">Uncharacterized protein</fullName>
    </submittedName>
</protein>
<reference evidence="1" key="2">
    <citation type="journal article" date="2022" name="BMC Genomics">
        <title>Comparative genome analysis of mycobacteria focusing on tRNA and non-coding RNA.</title>
        <authorList>
            <person name="Behra P.R.K."/>
            <person name="Pettersson B.M.F."/>
            <person name="Ramesh M."/>
            <person name="Das S."/>
            <person name="Dasgupta S."/>
            <person name="Kirsebom L.A."/>
        </authorList>
    </citation>
    <scope>NUCLEOTIDE SEQUENCE</scope>
    <source>
        <strain evidence="1">DSM 44242</strain>
    </source>
</reference>
<dbReference type="GO" id="GO:0016987">
    <property type="term" value="F:sigma factor activity"/>
    <property type="evidence" value="ECO:0007669"/>
    <property type="project" value="TreeGrafter"/>
</dbReference>
<comment type="caution">
    <text evidence="1">The sequence shown here is derived from an EMBL/GenBank/DDBJ whole genome shotgun (WGS) entry which is preliminary data.</text>
</comment>
<dbReference type="AlphaFoldDB" id="A0AAW5T5S1"/>
<dbReference type="EMBL" id="JBDLOU010000030">
    <property type="protein sequence ID" value="MEX3739685.1"/>
    <property type="molecule type" value="Genomic_DNA"/>
</dbReference>
<evidence type="ECO:0000313" key="4">
    <source>
        <dbReference type="Proteomes" id="UP001558474"/>
    </source>
</evidence>
<gene>
    <name evidence="2" type="ORF">ABFW12_15765</name>
    <name evidence="1" type="ORF">H5P34_18595</name>
</gene>
<dbReference type="Proteomes" id="UP001558474">
    <property type="component" value="Unassembled WGS sequence"/>
</dbReference>
<dbReference type="Proteomes" id="UP001141659">
    <property type="component" value="Unassembled WGS sequence"/>
</dbReference>
<dbReference type="InterPro" id="IPR032710">
    <property type="entry name" value="NTF2-like_dom_sf"/>
</dbReference>
<dbReference type="EMBL" id="JACKVC010000017">
    <property type="protein sequence ID" value="MCV7390072.1"/>
    <property type="molecule type" value="Genomic_DNA"/>
</dbReference>
<keyword evidence="4" id="KW-1185">Reference proteome</keyword>
<evidence type="ECO:0000313" key="3">
    <source>
        <dbReference type="Proteomes" id="UP001141659"/>
    </source>
</evidence>